<gene>
    <name evidence="1" type="ORF">HAP48_026055</name>
</gene>
<organism evidence="1">
    <name type="scientific">Bradyrhizobium septentrionale</name>
    <dbReference type="NCBI Taxonomy" id="1404411"/>
    <lineage>
        <taxon>Bacteria</taxon>
        <taxon>Pseudomonadati</taxon>
        <taxon>Pseudomonadota</taxon>
        <taxon>Alphaproteobacteria</taxon>
        <taxon>Hyphomicrobiales</taxon>
        <taxon>Nitrobacteraceae</taxon>
        <taxon>Bradyrhizobium</taxon>
    </lineage>
</organism>
<name>A0A974A1J7_9BRAD</name>
<protein>
    <submittedName>
        <fullName evidence="1">Uncharacterized protein</fullName>
    </submittedName>
</protein>
<dbReference type="Pfam" id="PF23140">
    <property type="entry name" value="Gp80"/>
    <property type="match status" value="2"/>
</dbReference>
<evidence type="ECO:0000313" key="1">
    <source>
        <dbReference type="EMBL" id="NVI46361.1"/>
    </source>
</evidence>
<reference evidence="1" key="1">
    <citation type="submission" date="2020-06" db="EMBL/GenBank/DDBJ databases">
        <title>Whole Genome Sequence of Bradyrhizobium sp. Strain 1S1.</title>
        <authorList>
            <person name="Bromfield E.S.P."/>
            <person name="Cloutier S."/>
        </authorList>
    </citation>
    <scope>NUCLEOTIDE SEQUENCE [LARGE SCALE GENOMIC DNA]</scope>
    <source>
        <strain evidence="1">1S1</strain>
    </source>
</reference>
<accession>A0A974A1J7</accession>
<proteinExistence type="predicted"/>
<sequence>MTGFTDYSAKNALNYLTGAKAMPALTGVWLALFTAVGTDAGTGFTEVAGNGYARVQVAGSVATTAATTTASPTITHSAVPSWVTVGMQARDATTGNVVGTVQLVGATTVTLTANAAFAISSGDSITYSAFPDATGSAPVSASNGAQVTFAASTSTGWGTLIAWGLFDASSAGNLTFWDYMGQFSWLPATVTAASPGVITAKAHGYANGDSFIFSTEYGGTAPTFSAGSYTGLQTVAGVTADTFNVTGVNTSASGSGSVRKVASQSMPGGITAQFSASSMTLSLA</sequence>
<comment type="caution">
    <text evidence="1">The sequence shown here is derived from an EMBL/GenBank/DDBJ whole genome shotgun (WGS) entry which is preliminary data.</text>
</comment>
<dbReference type="RefSeq" id="WP_166205686.1">
    <property type="nucleotide sequence ID" value="NZ_CP088285.1"/>
</dbReference>
<dbReference type="InterPro" id="IPR056908">
    <property type="entry name" value="Gp80-like"/>
</dbReference>
<dbReference type="AlphaFoldDB" id="A0A974A1J7"/>
<dbReference type="EMBL" id="JAAOLE020000001">
    <property type="protein sequence ID" value="NVI46361.1"/>
    <property type="molecule type" value="Genomic_DNA"/>
</dbReference>